<evidence type="ECO:0000256" key="3">
    <source>
        <dbReference type="ARBA" id="ARBA00023212"/>
    </source>
</evidence>
<evidence type="ECO:0000313" key="6">
    <source>
        <dbReference type="RefSeq" id="XP_017299521.1"/>
    </source>
</evidence>
<dbReference type="Proteomes" id="UP000079169">
    <property type="component" value="Unplaced"/>
</dbReference>
<sequence>MGYETEGIYKSLRSTLDELGYHQALSFDSLYLVKALVGDLIKTTQSLKHYKELSQKTLETCSELEVGIEPYKQDNARLIQECNHLNKKLIAQKDQHTDVQKGKSSMSINENAWSFLLFDSDSTIQGIKKRRSTPPAK</sequence>
<keyword evidence="3" id="KW-0206">Cytoskeleton</keyword>
<gene>
    <name evidence="6" type="primary">LOC108252386</name>
</gene>
<comment type="subcellular location">
    <subcellularLocation>
        <location evidence="1">Cytoplasm</location>
        <location evidence="1">Cytoskeleton</location>
        <location evidence="1">Microtubule organizing center</location>
        <location evidence="1">Centrosome</location>
        <location evidence="1">Centriole</location>
    </subcellularLocation>
</comment>
<proteinExistence type="inferred from homology"/>
<dbReference type="GO" id="GO:0005814">
    <property type="term" value="C:centriole"/>
    <property type="evidence" value="ECO:0007669"/>
    <property type="project" value="UniProtKB-SubCell"/>
</dbReference>
<dbReference type="PANTHER" id="PTHR20544:SF0">
    <property type="entry name" value="NUCLEOPROTEIN TPR_MLP1 DOMAIN-CONTAINING PROTEIN"/>
    <property type="match status" value="1"/>
</dbReference>
<dbReference type="KEGG" id="dci:108252386"/>
<organism evidence="5 6">
    <name type="scientific">Diaphorina citri</name>
    <name type="common">Asian citrus psyllid</name>
    <dbReference type="NCBI Taxonomy" id="121845"/>
    <lineage>
        <taxon>Eukaryota</taxon>
        <taxon>Metazoa</taxon>
        <taxon>Ecdysozoa</taxon>
        <taxon>Arthropoda</taxon>
        <taxon>Hexapoda</taxon>
        <taxon>Insecta</taxon>
        <taxon>Pterygota</taxon>
        <taxon>Neoptera</taxon>
        <taxon>Paraneoptera</taxon>
        <taxon>Hemiptera</taxon>
        <taxon>Sternorrhyncha</taxon>
        <taxon>Psylloidea</taxon>
        <taxon>Psyllidae</taxon>
        <taxon>Diaphorininae</taxon>
        <taxon>Diaphorina</taxon>
    </lineage>
</organism>
<evidence type="ECO:0000313" key="5">
    <source>
        <dbReference type="Proteomes" id="UP000079169"/>
    </source>
</evidence>
<accession>A0A1S4EBD8</accession>
<comment type="similarity">
    <text evidence="4">Belongs to the CEP135/TSGA10 family.</text>
</comment>
<dbReference type="PaxDb" id="121845-A0A1S4EBD8"/>
<dbReference type="GeneID" id="108252386"/>
<dbReference type="PANTHER" id="PTHR20544">
    <property type="entry name" value="CENTROSOMAL PROTEIN CEP135"/>
    <property type="match status" value="1"/>
</dbReference>
<evidence type="ECO:0000256" key="4">
    <source>
        <dbReference type="ARBA" id="ARBA00038123"/>
    </source>
</evidence>
<keyword evidence="5" id="KW-1185">Reference proteome</keyword>
<dbReference type="RefSeq" id="XP_017299521.1">
    <property type="nucleotide sequence ID" value="XM_017444032.2"/>
</dbReference>
<dbReference type="InterPro" id="IPR051877">
    <property type="entry name" value="Centriole_BasalBody_StrucProt"/>
</dbReference>
<evidence type="ECO:0000256" key="1">
    <source>
        <dbReference type="ARBA" id="ARBA00004114"/>
    </source>
</evidence>
<evidence type="ECO:0000256" key="2">
    <source>
        <dbReference type="ARBA" id="ARBA00022490"/>
    </source>
</evidence>
<dbReference type="STRING" id="121845.A0A1S4EBD8"/>
<keyword evidence="2" id="KW-0963">Cytoplasm</keyword>
<protein>
    <submittedName>
        <fullName evidence="6">Centrosomal protein of 135 kDa</fullName>
    </submittedName>
</protein>
<reference evidence="6" key="1">
    <citation type="submission" date="2025-08" db="UniProtKB">
        <authorList>
            <consortium name="RefSeq"/>
        </authorList>
    </citation>
    <scope>IDENTIFICATION</scope>
</reference>
<name>A0A1S4EBD8_DIACI</name>
<dbReference type="AlphaFoldDB" id="A0A1S4EBD8"/>